<dbReference type="PANTHER" id="PTHR33751:SF9">
    <property type="entry name" value="CYTOCHROME C4"/>
    <property type="match status" value="1"/>
</dbReference>
<comment type="caution">
    <text evidence="10">The sequence shown here is derived from an EMBL/GenBank/DDBJ whole genome shotgun (WGS) entry which is preliminary data.</text>
</comment>
<keyword evidence="8" id="KW-0732">Signal</keyword>
<keyword evidence="11" id="KW-1185">Reference proteome</keyword>
<keyword evidence="4" id="KW-0249">Electron transport</keyword>
<keyword evidence="3 6" id="KW-0479">Metal-binding</keyword>
<evidence type="ECO:0000256" key="5">
    <source>
        <dbReference type="ARBA" id="ARBA00023004"/>
    </source>
</evidence>
<dbReference type="InterPro" id="IPR009056">
    <property type="entry name" value="Cyt_c-like_dom"/>
</dbReference>
<feature type="region of interest" description="Disordered" evidence="7">
    <location>
        <begin position="205"/>
        <end position="311"/>
    </location>
</feature>
<dbReference type="SUPFAM" id="SSF46626">
    <property type="entry name" value="Cytochrome c"/>
    <property type="match status" value="2"/>
</dbReference>
<keyword evidence="2 6" id="KW-0349">Heme</keyword>
<keyword evidence="1" id="KW-0813">Transport</keyword>
<dbReference type="InterPro" id="IPR036909">
    <property type="entry name" value="Cyt_c-like_dom_sf"/>
</dbReference>
<name>A0ABV7EMA2_9GAMM</name>
<gene>
    <name evidence="10" type="ORF">ACFOSU_08035</name>
</gene>
<evidence type="ECO:0000256" key="2">
    <source>
        <dbReference type="ARBA" id="ARBA00022617"/>
    </source>
</evidence>
<feature type="compositionally biased region" description="Basic and acidic residues" evidence="7">
    <location>
        <begin position="295"/>
        <end position="305"/>
    </location>
</feature>
<feature type="chain" id="PRO_5045966151" evidence="8">
    <location>
        <begin position="21"/>
        <end position="311"/>
    </location>
</feature>
<evidence type="ECO:0000313" key="11">
    <source>
        <dbReference type="Proteomes" id="UP001595462"/>
    </source>
</evidence>
<dbReference type="RefSeq" id="WP_380688253.1">
    <property type="nucleotide sequence ID" value="NZ_JBHRSS010000003.1"/>
</dbReference>
<organism evidence="10 11">
    <name type="scientific">Salinisphaera aquimarina</name>
    <dbReference type="NCBI Taxonomy" id="2094031"/>
    <lineage>
        <taxon>Bacteria</taxon>
        <taxon>Pseudomonadati</taxon>
        <taxon>Pseudomonadota</taxon>
        <taxon>Gammaproteobacteria</taxon>
        <taxon>Salinisphaerales</taxon>
        <taxon>Salinisphaeraceae</taxon>
        <taxon>Salinisphaera</taxon>
    </lineage>
</organism>
<evidence type="ECO:0000313" key="10">
    <source>
        <dbReference type="EMBL" id="MFC3103839.1"/>
    </source>
</evidence>
<feature type="signal peptide" evidence="8">
    <location>
        <begin position="1"/>
        <end position="20"/>
    </location>
</feature>
<evidence type="ECO:0000256" key="8">
    <source>
        <dbReference type="SAM" id="SignalP"/>
    </source>
</evidence>
<evidence type="ECO:0000259" key="9">
    <source>
        <dbReference type="PROSITE" id="PS51007"/>
    </source>
</evidence>
<evidence type="ECO:0000256" key="7">
    <source>
        <dbReference type="SAM" id="MobiDB-lite"/>
    </source>
</evidence>
<dbReference type="PANTHER" id="PTHR33751">
    <property type="entry name" value="CBB3-TYPE CYTOCHROME C OXIDASE SUBUNIT FIXP"/>
    <property type="match status" value="1"/>
</dbReference>
<evidence type="ECO:0000256" key="6">
    <source>
        <dbReference type="PROSITE-ProRule" id="PRU00433"/>
    </source>
</evidence>
<evidence type="ECO:0000256" key="1">
    <source>
        <dbReference type="ARBA" id="ARBA00022448"/>
    </source>
</evidence>
<feature type="domain" description="Cytochrome c" evidence="9">
    <location>
        <begin position="113"/>
        <end position="205"/>
    </location>
</feature>
<dbReference type="Gene3D" id="1.10.760.10">
    <property type="entry name" value="Cytochrome c-like domain"/>
    <property type="match status" value="2"/>
</dbReference>
<proteinExistence type="predicted"/>
<evidence type="ECO:0000256" key="3">
    <source>
        <dbReference type="ARBA" id="ARBA00022723"/>
    </source>
</evidence>
<dbReference type="PROSITE" id="PS51007">
    <property type="entry name" value="CYTC"/>
    <property type="match status" value="2"/>
</dbReference>
<dbReference type="EMBL" id="JBHRSS010000003">
    <property type="protein sequence ID" value="MFC3103839.1"/>
    <property type="molecule type" value="Genomic_DNA"/>
</dbReference>
<dbReference type="InterPro" id="IPR008168">
    <property type="entry name" value="Cyt_C_IC"/>
</dbReference>
<sequence>MTKRFIVLFGLIVCAGAVSADPLMDGDVDAGQQKAAVCAACHGPKGNMVSPQFPKLAGQGAPYIYEQLKLFKSGERKNGIMMGQASGLSDEDMKNLAVYFASQQTRPGAADIAVAPAGAALYHSGKADKNIPACSGCHGPSGMGNAAAKFPRLSGQNPQYIVTQLTAYRDGTRSDYHNATIMNGVAENLSDTDIKALASYVAGLGQSDGKSSKKDYGALMQNAGGPGAAKASGDEAGNDGSDNKAGGDTSTQAGGAAGGDAKQADKADAAAKQKAGSAAGNDTAADQGGNADTSKPADDAGKKAGADSTQQ</sequence>
<feature type="domain" description="Cytochrome c" evidence="9">
    <location>
        <begin position="26"/>
        <end position="104"/>
    </location>
</feature>
<reference evidence="11" key="1">
    <citation type="journal article" date="2019" name="Int. J. Syst. Evol. Microbiol.">
        <title>The Global Catalogue of Microorganisms (GCM) 10K type strain sequencing project: providing services to taxonomists for standard genome sequencing and annotation.</title>
        <authorList>
            <consortium name="The Broad Institute Genomics Platform"/>
            <consortium name="The Broad Institute Genome Sequencing Center for Infectious Disease"/>
            <person name="Wu L."/>
            <person name="Ma J."/>
        </authorList>
    </citation>
    <scope>NUCLEOTIDE SEQUENCE [LARGE SCALE GENOMIC DNA]</scope>
    <source>
        <strain evidence="11">KCTC 52640</strain>
    </source>
</reference>
<dbReference type="Pfam" id="PF00034">
    <property type="entry name" value="Cytochrom_C"/>
    <property type="match status" value="2"/>
</dbReference>
<dbReference type="InterPro" id="IPR050597">
    <property type="entry name" value="Cytochrome_c_Oxidase_Subunit"/>
</dbReference>
<keyword evidence="5 6" id="KW-0408">Iron</keyword>
<dbReference type="Proteomes" id="UP001595462">
    <property type="component" value="Unassembled WGS sequence"/>
</dbReference>
<accession>A0ABV7EMA2</accession>
<evidence type="ECO:0000256" key="4">
    <source>
        <dbReference type="ARBA" id="ARBA00022982"/>
    </source>
</evidence>
<feature type="compositionally biased region" description="Basic and acidic residues" evidence="7">
    <location>
        <begin position="262"/>
        <end position="271"/>
    </location>
</feature>
<dbReference type="PRINTS" id="PR00605">
    <property type="entry name" value="CYTCHROMECIC"/>
</dbReference>
<protein>
    <submittedName>
        <fullName evidence="10">C-type cytochrome</fullName>
    </submittedName>
</protein>